<comment type="caution">
    <text evidence="5">The sequence shown here is derived from an EMBL/GenBank/DDBJ whole genome shotgun (WGS) entry which is preliminary data.</text>
</comment>
<dbReference type="OrthoDB" id="9790967at2"/>
<feature type="domain" description="Enoyl-CoA hydratase/isomerase" evidence="4">
    <location>
        <begin position="13"/>
        <end position="330"/>
    </location>
</feature>
<gene>
    <name evidence="5" type="ORF">CLV75_0440</name>
</gene>
<dbReference type="SUPFAM" id="SSF52096">
    <property type="entry name" value="ClpP/crotonase"/>
    <property type="match status" value="1"/>
</dbReference>
<name>A0A497ZR68_9RHOB</name>
<keyword evidence="3" id="KW-0378">Hydrolase</keyword>
<evidence type="ECO:0000313" key="5">
    <source>
        <dbReference type="EMBL" id="RLK10467.1"/>
    </source>
</evidence>
<dbReference type="InterPro" id="IPR032259">
    <property type="entry name" value="HIBYL-CoA-H"/>
</dbReference>
<dbReference type="Proteomes" id="UP000271700">
    <property type="component" value="Unassembled WGS sequence"/>
</dbReference>
<dbReference type="InterPro" id="IPR029045">
    <property type="entry name" value="ClpP/crotonase-like_dom_sf"/>
</dbReference>
<proteinExistence type="predicted"/>
<protein>
    <recommendedName>
        <fullName evidence="2">3-hydroxyisobutyryl-CoA hydrolase</fullName>
        <ecNumber evidence="2">3.1.2.4</ecNumber>
    </recommendedName>
</protein>
<evidence type="ECO:0000259" key="4">
    <source>
        <dbReference type="Pfam" id="PF16113"/>
    </source>
</evidence>
<dbReference type="PANTHER" id="PTHR43176:SF3">
    <property type="entry name" value="3-HYDROXYISOBUTYRYL-COA HYDROLASE, MITOCHONDRIAL"/>
    <property type="match status" value="1"/>
</dbReference>
<dbReference type="NCBIfam" id="NF004127">
    <property type="entry name" value="PRK05617.1"/>
    <property type="match status" value="1"/>
</dbReference>
<dbReference type="RefSeq" id="WP_010439819.1">
    <property type="nucleotide sequence ID" value="NZ_AEYW01000006.1"/>
</dbReference>
<dbReference type="GO" id="GO:0005829">
    <property type="term" value="C:cytosol"/>
    <property type="evidence" value="ECO:0007669"/>
    <property type="project" value="TreeGrafter"/>
</dbReference>
<evidence type="ECO:0000256" key="1">
    <source>
        <dbReference type="ARBA" id="ARBA00001709"/>
    </source>
</evidence>
<evidence type="ECO:0000256" key="2">
    <source>
        <dbReference type="ARBA" id="ARBA00011915"/>
    </source>
</evidence>
<dbReference type="GO" id="GO:0006574">
    <property type="term" value="P:L-valine catabolic process"/>
    <property type="evidence" value="ECO:0007669"/>
    <property type="project" value="TreeGrafter"/>
</dbReference>
<dbReference type="CDD" id="cd06558">
    <property type="entry name" value="crotonase-like"/>
    <property type="match status" value="1"/>
</dbReference>
<dbReference type="Gene3D" id="3.90.226.10">
    <property type="entry name" value="2-enoyl-CoA Hydratase, Chain A, domain 1"/>
    <property type="match status" value="1"/>
</dbReference>
<dbReference type="EC" id="3.1.2.4" evidence="2"/>
<dbReference type="PANTHER" id="PTHR43176">
    <property type="entry name" value="3-HYDROXYISOBUTYRYL-COA HYDROLASE-RELATED"/>
    <property type="match status" value="1"/>
</dbReference>
<keyword evidence="6" id="KW-1185">Reference proteome</keyword>
<reference evidence="5 6" key="1">
    <citation type="submission" date="2018-10" db="EMBL/GenBank/DDBJ databases">
        <title>Genomic Encyclopedia of Archaeal and Bacterial Type Strains, Phase II (KMG-II): from individual species to whole genera.</title>
        <authorList>
            <person name="Goeker M."/>
        </authorList>
    </citation>
    <scope>NUCLEOTIDE SEQUENCE [LARGE SCALE GENOMIC DNA]</scope>
    <source>
        <strain evidence="5 6">DSM 29317</strain>
    </source>
</reference>
<dbReference type="InterPro" id="IPR045004">
    <property type="entry name" value="ECH_dom"/>
</dbReference>
<dbReference type="STRING" id="981384.GCA_000192475_03111"/>
<dbReference type="AlphaFoldDB" id="A0A497ZR68"/>
<evidence type="ECO:0000256" key="3">
    <source>
        <dbReference type="ARBA" id="ARBA00022801"/>
    </source>
</evidence>
<accession>A0A497ZR68</accession>
<dbReference type="Pfam" id="PF16113">
    <property type="entry name" value="ECH_2"/>
    <property type="match status" value="1"/>
</dbReference>
<dbReference type="EMBL" id="RCCT01000001">
    <property type="protein sequence ID" value="RLK10467.1"/>
    <property type="molecule type" value="Genomic_DNA"/>
</dbReference>
<sequence length="346" mass="38122">MADIDIRTVGRAGRITLTRPKALNALSYEMCMAIDTALRSWREDDAVDLIIFDAEGEKAFCAGGDIAELYATGTNGDYDYGRTFWRDEYRLNAIIFEYPKPVISFLQGFTMGGGVGIGCHGSHRVVGESSQIAMPECSIGLVPDVGGTLMLALAPGRLGEYLGTTGYRMGPDDAIFAGFADHFIPQDRWAGLIEMLEASGRAEIVEEHTETLPKGKLAELQPQIDAFFGGESLTDILNILRSDGLEFSSETLNGLKRNAPISMACCIEMLHRLRGPNLTLRKALEMEYRFTYRAMEHGDFLEGIRAQIIDKDRNPNWQFADMNVPAAAVSNMLQPLGENALTFSEE</sequence>
<organism evidence="5 6">
    <name type="scientific">Ruegeria conchae</name>
    <dbReference type="NCBI Taxonomy" id="981384"/>
    <lineage>
        <taxon>Bacteria</taxon>
        <taxon>Pseudomonadati</taxon>
        <taxon>Pseudomonadota</taxon>
        <taxon>Alphaproteobacteria</taxon>
        <taxon>Rhodobacterales</taxon>
        <taxon>Roseobacteraceae</taxon>
        <taxon>Ruegeria</taxon>
    </lineage>
</organism>
<evidence type="ECO:0000313" key="6">
    <source>
        <dbReference type="Proteomes" id="UP000271700"/>
    </source>
</evidence>
<comment type="catalytic activity">
    <reaction evidence="1">
        <text>3-hydroxy-2-methylpropanoyl-CoA + H2O = 3-hydroxy-2-methylpropanoate + CoA + H(+)</text>
        <dbReference type="Rhea" id="RHEA:20888"/>
        <dbReference type="ChEBI" id="CHEBI:11805"/>
        <dbReference type="ChEBI" id="CHEBI:15377"/>
        <dbReference type="ChEBI" id="CHEBI:15378"/>
        <dbReference type="ChEBI" id="CHEBI:57287"/>
        <dbReference type="ChEBI" id="CHEBI:57340"/>
        <dbReference type="EC" id="3.1.2.4"/>
    </reaction>
</comment>
<dbReference type="GO" id="GO:0003860">
    <property type="term" value="F:3-hydroxyisobutyryl-CoA hydrolase activity"/>
    <property type="evidence" value="ECO:0007669"/>
    <property type="project" value="UniProtKB-EC"/>
</dbReference>